<dbReference type="Proteomes" id="UP000318297">
    <property type="component" value="Unassembled WGS sequence"/>
</dbReference>
<dbReference type="AlphaFoldDB" id="A0A561EAG7"/>
<evidence type="ECO:0000256" key="1">
    <source>
        <dbReference type="SAM" id="MobiDB-lite"/>
    </source>
</evidence>
<dbReference type="EMBL" id="VIVQ01000001">
    <property type="protein sequence ID" value="TWE12605.1"/>
    <property type="molecule type" value="Genomic_DNA"/>
</dbReference>
<name>A0A561EAG7_9MICO</name>
<protein>
    <submittedName>
        <fullName evidence="2">Uncharacterized protein</fullName>
    </submittedName>
</protein>
<evidence type="ECO:0000313" key="3">
    <source>
        <dbReference type="Proteomes" id="UP000318297"/>
    </source>
</evidence>
<comment type="caution">
    <text evidence="2">The sequence shown here is derived from an EMBL/GenBank/DDBJ whole genome shotgun (WGS) entry which is preliminary data.</text>
</comment>
<organism evidence="2 3">
    <name type="scientific">Rudaeicoccus suwonensis</name>
    <dbReference type="NCBI Taxonomy" id="657409"/>
    <lineage>
        <taxon>Bacteria</taxon>
        <taxon>Bacillati</taxon>
        <taxon>Actinomycetota</taxon>
        <taxon>Actinomycetes</taxon>
        <taxon>Micrococcales</taxon>
        <taxon>Dermacoccaceae</taxon>
        <taxon>Rudaeicoccus</taxon>
    </lineage>
</organism>
<keyword evidence="3" id="KW-1185">Reference proteome</keyword>
<accession>A0A561EAG7</accession>
<proteinExistence type="predicted"/>
<gene>
    <name evidence="2" type="ORF">BKA23_1420</name>
</gene>
<evidence type="ECO:0000313" key="2">
    <source>
        <dbReference type="EMBL" id="TWE12605.1"/>
    </source>
</evidence>
<feature type="region of interest" description="Disordered" evidence="1">
    <location>
        <begin position="93"/>
        <end position="115"/>
    </location>
</feature>
<sequence>MPRFTNHHYLELHRRLRALWLQDDANYLDFTTTEQLTIHRFFAPGKDLDDEALLARRQEITKLEPSLPQRAGRAIANLDQIERIAAYRQNRAEELARNPPQPRPKGQRVTRPKGSEYNITVRGVMRPEIDIQRLACAIVHMAMDKAEKEVAAQKKRKRRLKDSD</sequence>
<reference evidence="2 3" key="1">
    <citation type="submission" date="2019-06" db="EMBL/GenBank/DDBJ databases">
        <title>Sequencing the genomes of 1000 actinobacteria strains.</title>
        <authorList>
            <person name="Klenk H.-P."/>
        </authorList>
    </citation>
    <scope>NUCLEOTIDE SEQUENCE [LARGE SCALE GENOMIC DNA]</scope>
    <source>
        <strain evidence="2 3">DSM 19560</strain>
    </source>
</reference>